<dbReference type="InterPro" id="IPR029045">
    <property type="entry name" value="ClpP/crotonase-like_dom_sf"/>
</dbReference>
<evidence type="ECO:0000259" key="2">
    <source>
        <dbReference type="SMART" id="SM00245"/>
    </source>
</evidence>
<sequence length="446" mass="46862">MVASSRGWMAGWPPCLRSRSKWRAGRTAVMRSASRRRPRDPPPRCSAWMCSGMAASAGCRGPRQGRQGGLCAPVGAICPPADKQGGVHPGAAPATGRREGVAGASAAGLCSRGAERAAGRRQQPARVSRAVRRCVRGSLQRPGFGRCNENSQVLEAALEAIRSLALNVGNVNWPAIERAAMGIVSERSPEFGEIQAVQFALTSLGDGHSHLLPAPTAASNALHAEDADIPHAVLGRASYVALPRFVAMSDDASSRFASRVRMLLDTASARPDHCGWILDLRSNSGGNMYPMLAGLWPLLGDGDLGHFDFPSGRKAWGMESGSFPGRMPSLRALPPATPVLQRQRVALLIGPRTASSGEIVAIAFAGRHGVRSFGHQTAGQASANRAVPLPDGSILALTVAQVSDRSGRVYPQGIEPDVRLPLPAVAANSSDEVALAATAWLEEGCR</sequence>
<dbReference type="EMBL" id="VOPW01000001">
    <property type="protein sequence ID" value="TXC66747.1"/>
    <property type="molecule type" value="Genomic_DNA"/>
</dbReference>
<dbReference type="GO" id="GO:0004175">
    <property type="term" value="F:endopeptidase activity"/>
    <property type="evidence" value="ECO:0007669"/>
    <property type="project" value="TreeGrafter"/>
</dbReference>
<accession>A0A5C6U1I3</accession>
<gene>
    <name evidence="3" type="ORF">FSC37_15815</name>
</gene>
<name>A0A5C6U1I3_9BURK</name>
<dbReference type="CDD" id="cd06567">
    <property type="entry name" value="Peptidase_S41"/>
    <property type="match status" value="1"/>
</dbReference>
<organism evidence="3 4">
    <name type="scientific">Piscinibacter aquaticus</name>
    <dbReference type="NCBI Taxonomy" id="392597"/>
    <lineage>
        <taxon>Bacteria</taxon>
        <taxon>Pseudomonadati</taxon>
        <taxon>Pseudomonadota</taxon>
        <taxon>Betaproteobacteria</taxon>
        <taxon>Burkholderiales</taxon>
        <taxon>Sphaerotilaceae</taxon>
        <taxon>Piscinibacter</taxon>
    </lineage>
</organism>
<reference evidence="3 4" key="1">
    <citation type="submission" date="2019-08" db="EMBL/GenBank/DDBJ databases">
        <authorList>
            <person name="Khan S.A."/>
            <person name="Jeon C.O."/>
            <person name="Jeong S.E."/>
        </authorList>
    </citation>
    <scope>NUCLEOTIDE SEQUENCE [LARGE SCALE GENOMIC DNA]</scope>
    <source>
        <strain evidence="4">IMCC1728</strain>
    </source>
</reference>
<protein>
    <recommendedName>
        <fullName evidence="2">Tail specific protease domain-containing protein</fullName>
    </recommendedName>
</protein>
<dbReference type="Pfam" id="PF03572">
    <property type="entry name" value="Peptidase_S41"/>
    <property type="match status" value="1"/>
</dbReference>
<dbReference type="AlphaFoldDB" id="A0A5C6U1I3"/>
<evidence type="ECO:0000313" key="4">
    <source>
        <dbReference type="Proteomes" id="UP000321832"/>
    </source>
</evidence>
<dbReference type="GO" id="GO:0030288">
    <property type="term" value="C:outer membrane-bounded periplasmic space"/>
    <property type="evidence" value="ECO:0007669"/>
    <property type="project" value="TreeGrafter"/>
</dbReference>
<dbReference type="GO" id="GO:0008236">
    <property type="term" value="F:serine-type peptidase activity"/>
    <property type="evidence" value="ECO:0007669"/>
    <property type="project" value="InterPro"/>
</dbReference>
<dbReference type="PANTHER" id="PTHR32060">
    <property type="entry name" value="TAIL-SPECIFIC PROTEASE"/>
    <property type="match status" value="1"/>
</dbReference>
<proteinExistence type="predicted"/>
<dbReference type="Proteomes" id="UP000321832">
    <property type="component" value="Unassembled WGS sequence"/>
</dbReference>
<dbReference type="SMART" id="SM00245">
    <property type="entry name" value="TSPc"/>
    <property type="match status" value="1"/>
</dbReference>
<dbReference type="PANTHER" id="PTHR32060:SF30">
    <property type="entry name" value="CARBOXY-TERMINAL PROCESSING PROTEASE CTPA"/>
    <property type="match status" value="1"/>
</dbReference>
<dbReference type="GO" id="GO:0007165">
    <property type="term" value="P:signal transduction"/>
    <property type="evidence" value="ECO:0007669"/>
    <property type="project" value="TreeGrafter"/>
</dbReference>
<evidence type="ECO:0000313" key="3">
    <source>
        <dbReference type="EMBL" id="TXC66747.1"/>
    </source>
</evidence>
<feature type="region of interest" description="Disordered" evidence="1">
    <location>
        <begin position="23"/>
        <end position="44"/>
    </location>
</feature>
<dbReference type="GO" id="GO:0006508">
    <property type="term" value="P:proteolysis"/>
    <property type="evidence" value="ECO:0007669"/>
    <property type="project" value="InterPro"/>
</dbReference>
<dbReference type="InterPro" id="IPR005151">
    <property type="entry name" value="Tail-specific_protease"/>
</dbReference>
<dbReference type="SUPFAM" id="SSF52096">
    <property type="entry name" value="ClpP/crotonase"/>
    <property type="match status" value="1"/>
</dbReference>
<evidence type="ECO:0000256" key="1">
    <source>
        <dbReference type="SAM" id="MobiDB-lite"/>
    </source>
</evidence>
<comment type="caution">
    <text evidence="3">The sequence shown here is derived from an EMBL/GenBank/DDBJ whole genome shotgun (WGS) entry which is preliminary data.</text>
</comment>
<dbReference type="Gene3D" id="3.90.226.10">
    <property type="entry name" value="2-enoyl-CoA Hydratase, Chain A, domain 1"/>
    <property type="match status" value="1"/>
</dbReference>
<feature type="domain" description="Tail specific protease" evidence="2">
    <location>
        <begin position="194"/>
        <end position="421"/>
    </location>
</feature>
<keyword evidence="4" id="KW-1185">Reference proteome</keyword>